<keyword evidence="1" id="KW-0175">Coiled coil</keyword>
<accession>A0AA38Z5K4</accession>
<proteinExistence type="predicted"/>
<comment type="caution">
    <text evidence="3">The sequence shown here is derived from an EMBL/GenBank/DDBJ whole genome shotgun (WGS) entry which is preliminary data.</text>
</comment>
<name>A0AA38Z5K4_VITRO</name>
<feature type="coiled-coil region" evidence="1">
    <location>
        <begin position="21"/>
        <end position="48"/>
    </location>
</feature>
<protein>
    <submittedName>
        <fullName evidence="3">Uncharacterized protein</fullName>
    </submittedName>
</protein>
<evidence type="ECO:0000256" key="1">
    <source>
        <dbReference type="SAM" id="Coils"/>
    </source>
</evidence>
<dbReference type="EMBL" id="JARBHA010000014">
    <property type="protein sequence ID" value="KAJ9682800.1"/>
    <property type="molecule type" value="Genomic_DNA"/>
</dbReference>
<feature type="compositionally biased region" description="Polar residues" evidence="2">
    <location>
        <begin position="72"/>
        <end position="84"/>
    </location>
</feature>
<feature type="region of interest" description="Disordered" evidence="2">
    <location>
        <begin position="50"/>
        <end position="119"/>
    </location>
</feature>
<evidence type="ECO:0000313" key="3">
    <source>
        <dbReference type="EMBL" id="KAJ9682800.1"/>
    </source>
</evidence>
<dbReference type="AlphaFoldDB" id="A0AA38Z5K4"/>
<gene>
    <name evidence="3" type="ORF">PVL29_018678</name>
</gene>
<organism evidence="3 4">
    <name type="scientific">Vitis rotundifolia</name>
    <name type="common">Muscadine grape</name>
    <dbReference type="NCBI Taxonomy" id="103349"/>
    <lineage>
        <taxon>Eukaryota</taxon>
        <taxon>Viridiplantae</taxon>
        <taxon>Streptophyta</taxon>
        <taxon>Embryophyta</taxon>
        <taxon>Tracheophyta</taxon>
        <taxon>Spermatophyta</taxon>
        <taxon>Magnoliopsida</taxon>
        <taxon>eudicotyledons</taxon>
        <taxon>Gunneridae</taxon>
        <taxon>Pentapetalae</taxon>
        <taxon>rosids</taxon>
        <taxon>Vitales</taxon>
        <taxon>Vitaceae</taxon>
        <taxon>Viteae</taxon>
        <taxon>Vitis</taxon>
    </lineage>
</organism>
<evidence type="ECO:0000313" key="4">
    <source>
        <dbReference type="Proteomes" id="UP001168098"/>
    </source>
</evidence>
<dbReference type="Proteomes" id="UP001168098">
    <property type="component" value="Unassembled WGS sequence"/>
</dbReference>
<reference evidence="3 4" key="1">
    <citation type="journal article" date="2023" name="BMC Biotechnol.">
        <title>Vitis rotundifolia cv Carlos genome sequencing.</title>
        <authorList>
            <person name="Huff M."/>
            <person name="Hulse-Kemp A."/>
            <person name="Scheffler B."/>
            <person name="Youngblood R."/>
            <person name="Simpson S."/>
            <person name="Babiker E."/>
            <person name="Staton M."/>
        </authorList>
    </citation>
    <scope>NUCLEOTIDE SEQUENCE [LARGE SCALE GENOMIC DNA]</scope>
    <source>
        <tissue evidence="3">Leaf</tissue>
    </source>
</reference>
<sequence length="119" mass="13548">MSTPSRSRSSAMGDEGYFDWRESMERRHQENERQVQALLQETRRLREENDILGIQVSSSSPPHKKTRRPHTSRAQGFSLINSKGNLGKDPHLPARRHRMKAPTLLASPQKGDSIGSPNY</sequence>
<evidence type="ECO:0000256" key="2">
    <source>
        <dbReference type="SAM" id="MobiDB-lite"/>
    </source>
</evidence>
<feature type="compositionally biased region" description="Basic residues" evidence="2">
    <location>
        <begin position="62"/>
        <end position="71"/>
    </location>
</feature>
<keyword evidence="4" id="KW-1185">Reference proteome</keyword>